<feature type="compositionally biased region" description="Polar residues" evidence="2">
    <location>
        <begin position="507"/>
        <end position="617"/>
    </location>
</feature>
<accession>A0ABD0KLH5</accession>
<evidence type="ECO:0000313" key="7">
    <source>
        <dbReference type="Proteomes" id="UP001519460"/>
    </source>
</evidence>
<dbReference type="InterPro" id="IPR001304">
    <property type="entry name" value="C-type_lectin-like"/>
</dbReference>
<evidence type="ECO:0000313" key="6">
    <source>
        <dbReference type="EMBL" id="KAK7487851.1"/>
    </source>
</evidence>
<reference evidence="6 7" key="1">
    <citation type="journal article" date="2023" name="Sci. Data">
        <title>Genome assembly of the Korean intertidal mud-creeper Batillaria attramentaria.</title>
        <authorList>
            <person name="Patra A.K."/>
            <person name="Ho P.T."/>
            <person name="Jun S."/>
            <person name="Lee S.J."/>
            <person name="Kim Y."/>
            <person name="Won Y.J."/>
        </authorList>
    </citation>
    <scope>NUCLEOTIDE SEQUENCE [LARGE SCALE GENOMIC DNA]</scope>
    <source>
        <strain evidence="6">Wonlab-2016</strain>
    </source>
</reference>
<keyword evidence="7" id="KW-1185">Reference proteome</keyword>
<feature type="region of interest" description="Disordered" evidence="2">
    <location>
        <begin position="461"/>
        <end position="491"/>
    </location>
</feature>
<feature type="coiled-coil region" evidence="1">
    <location>
        <begin position="654"/>
        <end position="681"/>
    </location>
</feature>
<keyword evidence="1" id="KW-0175">Coiled coil</keyword>
<feature type="chain" id="PRO_5044781116" description="C-type lectin domain-containing protein" evidence="4">
    <location>
        <begin position="22"/>
        <end position="752"/>
    </location>
</feature>
<dbReference type="InterPro" id="IPR016186">
    <property type="entry name" value="C-type_lectin-like/link_sf"/>
</dbReference>
<protein>
    <recommendedName>
        <fullName evidence="5">C-type lectin domain-containing protein</fullName>
    </recommendedName>
</protein>
<feature type="transmembrane region" description="Helical" evidence="3">
    <location>
        <begin position="701"/>
        <end position="719"/>
    </location>
</feature>
<dbReference type="PROSITE" id="PS50041">
    <property type="entry name" value="C_TYPE_LECTIN_2"/>
    <property type="match status" value="1"/>
</dbReference>
<evidence type="ECO:0000256" key="2">
    <source>
        <dbReference type="SAM" id="MobiDB-lite"/>
    </source>
</evidence>
<evidence type="ECO:0000256" key="1">
    <source>
        <dbReference type="SAM" id="Coils"/>
    </source>
</evidence>
<evidence type="ECO:0000256" key="3">
    <source>
        <dbReference type="SAM" id="Phobius"/>
    </source>
</evidence>
<dbReference type="Gene3D" id="3.10.100.10">
    <property type="entry name" value="Mannose-Binding Protein A, subunit A"/>
    <property type="match status" value="2"/>
</dbReference>
<organism evidence="6 7">
    <name type="scientific">Batillaria attramentaria</name>
    <dbReference type="NCBI Taxonomy" id="370345"/>
    <lineage>
        <taxon>Eukaryota</taxon>
        <taxon>Metazoa</taxon>
        <taxon>Spiralia</taxon>
        <taxon>Lophotrochozoa</taxon>
        <taxon>Mollusca</taxon>
        <taxon>Gastropoda</taxon>
        <taxon>Caenogastropoda</taxon>
        <taxon>Sorbeoconcha</taxon>
        <taxon>Cerithioidea</taxon>
        <taxon>Batillariidae</taxon>
        <taxon>Batillaria</taxon>
    </lineage>
</organism>
<name>A0ABD0KLH5_9CAEN</name>
<proteinExistence type="predicted"/>
<feature type="signal peptide" evidence="4">
    <location>
        <begin position="1"/>
        <end position="21"/>
    </location>
</feature>
<keyword evidence="3" id="KW-0812">Transmembrane</keyword>
<dbReference type="EMBL" id="JACVVK020000158">
    <property type="protein sequence ID" value="KAK7487851.1"/>
    <property type="molecule type" value="Genomic_DNA"/>
</dbReference>
<keyword evidence="3" id="KW-0472">Membrane</keyword>
<keyword evidence="3" id="KW-1133">Transmembrane helix</keyword>
<sequence length="752" mass="81336">MFTGQGTRLLILCLLGKFSHSFLQNSISLNVQLGSSSACTADQADFTWVYLDCLYYWISTGTVTNYDNARCICSAQEGNVNLAVLNTSVSSVVGSYLADNHPEIDFWVDARMLSGEYVWATGEPLSGDSWAWSEPSHGDTHVWVKATLGLTRFYGTNASSLARPLCQSTTPPSAFGPSPQPFTWVTFSNPDQTFGFSGSRSSLAAAHHACARQPGHLHLATLDEHFEEVTQYILDNHLTRNYWVDAVRDDPLLGHFVWGNSGLAVNSSVLNPGISHTVAALEWNQNDLRLTSRGDSTIEDFFICEGNPETSGASFEWVSLGASNDLFGFSLTVSEGYDWAKAACEKEAGDVRLATLATMFQEVTQYISQNYNDREFWVDATRPDTDQVFHWADGTAVNDSMWTADGLEPGLLDKWSRITLRFGHTLLAGISVSTTPYYFICQGTPAAVMGTENGLGCPEITTPQTSTEPATTDATTTRTASPTQVSTDEITTRTASPTEVFTDDITTRTASPTQVSTDEITTRTASPTEVSTDEITTRTASPTQVSTDEITTRTASPTQVSTDEITTRTASPTEVSTDEITTRTASPTEVSTDDITTRTASPTEVSTDEITTRTASPTEVAAEGLQPITADLSTTLDRVCKCRCAPDTLLYSGNVSMAALLEEVKRKMKSAQDNLLLDKANLSATIRAKTSAKDSRPSAQATGALGIVMLSVVFGALLLPDLVSFVRVLVNIVRNCQAGSGQNRAVQRDTVE</sequence>
<dbReference type="SUPFAM" id="SSF56436">
    <property type="entry name" value="C-type lectin-like"/>
    <property type="match status" value="3"/>
</dbReference>
<dbReference type="InterPro" id="IPR016187">
    <property type="entry name" value="CTDL_fold"/>
</dbReference>
<gene>
    <name evidence="6" type="ORF">BaRGS_00020898</name>
</gene>
<evidence type="ECO:0000256" key="4">
    <source>
        <dbReference type="SAM" id="SignalP"/>
    </source>
</evidence>
<evidence type="ECO:0000259" key="5">
    <source>
        <dbReference type="PROSITE" id="PS50041"/>
    </source>
</evidence>
<feature type="region of interest" description="Disordered" evidence="2">
    <location>
        <begin position="505"/>
        <end position="622"/>
    </location>
</feature>
<dbReference type="AlphaFoldDB" id="A0ABD0KLH5"/>
<comment type="caution">
    <text evidence="6">The sequence shown here is derived from an EMBL/GenBank/DDBJ whole genome shotgun (WGS) entry which is preliminary data.</text>
</comment>
<dbReference type="Proteomes" id="UP001519460">
    <property type="component" value="Unassembled WGS sequence"/>
</dbReference>
<keyword evidence="4" id="KW-0732">Signal</keyword>
<feature type="compositionally biased region" description="Low complexity" evidence="2">
    <location>
        <begin position="461"/>
        <end position="487"/>
    </location>
</feature>
<feature type="domain" description="C-type lectin" evidence="5">
    <location>
        <begin position="50"/>
        <end position="167"/>
    </location>
</feature>
<dbReference type="CDD" id="cd00037">
    <property type="entry name" value="CLECT"/>
    <property type="match status" value="1"/>
</dbReference>